<dbReference type="AlphaFoldDB" id="A0A8K0RYH1"/>
<protein>
    <submittedName>
        <fullName evidence="1">Uncharacterized protein</fullName>
    </submittedName>
</protein>
<dbReference type="EMBL" id="JAGPXF010000004">
    <property type="protein sequence ID" value="KAH7245054.1"/>
    <property type="molecule type" value="Genomic_DNA"/>
</dbReference>
<sequence length="129" mass="14364">MNVEYTGLVEQLFLDLPVEQVLRRDGVHVVEPWASQYVGAIRSKRYGDAIWARYHIFGDVVDGRVEGLTVLESITQDAIGYKKHAAKQFTEAVSFYKGTSKVDGHTDVIEIILRINGEGITSKEIPGEG</sequence>
<reference evidence="1" key="1">
    <citation type="journal article" date="2021" name="Nat. Commun.">
        <title>Genetic determinants of endophytism in the Arabidopsis root mycobiome.</title>
        <authorList>
            <person name="Mesny F."/>
            <person name="Miyauchi S."/>
            <person name="Thiergart T."/>
            <person name="Pickel B."/>
            <person name="Atanasova L."/>
            <person name="Karlsson M."/>
            <person name="Huettel B."/>
            <person name="Barry K.W."/>
            <person name="Haridas S."/>
            <person name="Chen C."/>
            <person name="Bauer D."/>
            <person name="Andreopoulos W."/>
            <person name="Pangilinan J."/>
            <person name="LaButti K."/>
            <person name="Riley R."/>
            <person name="Lipzen A."/>
            <person name="Clum A."/>
            <person name="Drula E."/>
            <person name="Henrissat B."/>
            <person name="Kohler A."/>
            <person name="Grigoriev I.V."/>
            <person name="Martin F.M."/>
            <person name="Hacquard S."/>
        </authorList>
    </citation>
    <scope>NUCLEOTIDE SEQUENCE</scope>
    <source>
        <strain evidence="1">MPI-SDFR-AT-0068</strain>
    </source>
</reference>
<dbReference type="Proteomes" id="UP000813427">
    <property type="component" value="Unassembled WGS sequence"/>
</dbReference>
<dbReference type="OrthoDB" id="5100247at2759"/>
<comment type="caution">
    <text evidence="1">The sequence shown here is derived from an EMBL/GenBank/DDBJ whole genome shotgun (WGS) entry which is preliminary data.</text>
</comment>
<evidence type="ECO:0000313" key="2">
    <source>
        <dbReference type="Proteomes" id="UP000813427"/>
    </source>
</evidence>
<keyword evidence="2" id="KW-1185">Reference proteome</keyword>
<gene>
    <name evidence="1" type="ORF">BKA59DRAFT_475308</name>
</gene>
<organism evidence="1 2">
    <name type="scientific">Fusarium tricinctum</name>
    <dbReference type="NCBI Taxonomy" id="61284"/>
    <lineage>
        <taxon>Eukaryota</taxon>
        <taxon>Fungi</taxon>
        <taxon>Dikarya</taxon>
        <taxon>Ascomycota</taxon>
        <taxon>Pezizomycotina</taxon>
        <taxon>Sordariomycetes</taxon>
        <taxon>Hypocreomycetidae</taxon>
        <taxon>Hypocreales</taxon>
        <taxon>Nectriaceae</taxon>
        <taxon>Fusarium</taxon>
        <taxon>Fusarium tricinctum species complex</taxon>
    </lineage>
</organism>
<name>A0A8K0RYH1_9HYPO</name>
<proteinExistence type="predicted"/>
<accession>A0A8K0RYH1</accession>
<evidence type="ECO:0000313" key="1">
    <source>
        <dbReference type="EMBL" id="KAH7245054.1"/>
    </source>
</evidence>